<feature type="region of interest" description="Disordered" evidence="2">
    <location>
        <begin position="337"/>
        <end position="360"/>
    </location>
</feature>
<dbReference type="Proteomes" id="UP001515480">
    <property type="component" value="Unassembled WGS sequence"/>
</dbReference>
<evidence type="ECO:0000256" key="1">
    <source>
        <dbReference type="SAM" id="Coils"/>
    </source>
</evidence>
<feature type="compositionally biased region" description="Low complexity" evidence="2">
    <location>
        <begin position="22"/>
        <end position="31"/>
    </location>
</feature>
<dbReference type="EMBL" id="JBGBPQ010000006">
    <property type="protein sequence ID" value="KAL1523242.1"/>
    <property type="molecule type" value="Genomic_DNA"/>
</dbReference>
<gene>
    <name evidence="3" type="ORF">AB1Y20_018193</name>
</gene>
<comment type="caution">
    <text evidence="3">The sequence shown here is derived from an EMBL/GenBank/DDBJ whole genome shotgun (WGS) entry which is preliminary data.</text>
</comment>
<keyword evidence="4" id="KW-1185">Reference proteome</keyword>
<feature type="region of interest" description="Disordered" evidence="2">
    <location>
        <begin position="1"/>
        <end position="91"/>
    </location>
</feature>
<evidence type="ECO:0000313" key="4">
    <source>
        <dbReference type="Proteomes" id="UP001515480"/>
    </source>
</evidence>
<evidence type="ECO:0000313" key="3">
    <source>
        <dbReference type="EMBL" id="KAL1523242.1"/>
    </source>
</evidence>
<feature type="coiled-coil region" evidence="1">
    <location>
        <begin position="105"/>
        <end position="132"/>
    </location>
</feature>
<dbReference type="AlphaFoldDB" id="A0AB34JPZ4"/>
<proteinExistence type="predicted"/>
<feature type="compositionally biased region" description="Basic and acidic residues" evidence="2">
    <location>
        <begin position="269"/>
        <end position="282"/>
    </location>
</feature>
<feature type="compositionally biased region" description="Pro residues" evidence="2">
    <location>
        <begin position="8"/>
        <end position="21"/>
    </location>
</feature>
<organism evidence="3 4">
    <name type="scientific">Prymnesium parvum</name>
    <name type="common">Toxic golden alga</name>
    <dbReference type="NCBI Taxonomy" id="97485"/>
    <lineage>
        <taxon>Eukaryota</taxon>
        <taxon>Haptista</taxon>
        <taxon>Haptophyta</taxon>
        <taxon>Prymnesiophyceae</taxon>
        <taxon>Prymnesiales</taxon>
        <taxon>Prymnesiaceae</taxon>
        <taxon>Prymnesium</taxon>
    </lineage>
</organism>
<evidence type="ECO:0000256" key="2">
    <source>
        <dbReference type="SAM" id="MobiDB-lite"/>
    </source>
</evidence>
<feature type="region of interest" description="Disordered" evidence="2">
    <location>
        <begin position="261"/>
        <end position="282"/>
    </location>
</feature>
<reference evidence="3 4" key="1">
    <citation type="journal article" date="2024" name="Science">
        <title>Giant polyketide synthase enzymes in the biosynthesis of giant marine polyether toxins.</title>
        <authorList>
            <person name="Fallon T.R."/>
            <person name="Shende V.V."/>
            <person name="Wierzbicki I.H."/>
            <person name="Pendleton A.L."/>
            <person name="Watervoot N.F."/>
            <person name="Auber R.P."/>
            <person name="Gonzalez D.J."/>
            <person name="Wisecaver J.H."/>
            <person name="Moore B.S."/>
        </authorList>
    </citation>
    <scope>NUCLEOTIDE SEQUENCE [LARGE SCALE GENOMIC DNA]</scope>
    <source>
        <strain evidence="3 4">12B1</strain>
    </source>
</reference>
<sequence>MPPRHRAPPPPLTLPPRPPASPASSGPATARRSPRCWADDLSDGSPLRSPPRPSVGHRPMSAGGRLSHPPVAMARAPESPRRPWSAGHAGSLARQPTACTISMKVKELHAHIGALEARVSVLQQQNAMLQSRSNSYEQAIEAQRPPSPRLSPEAVPPGTGEAKASPSAPSSPPASPQGQAGPSQLLSSLLLASNGLQLPQKVPLTGWRSNLQSEMENKALTASNFALRRGIDKSRCDVEAIKAELAKAKKRASNAERNLADMARSHHRAVAEAKERKEQDDERTRDAFHRLLQRLFEVAQDPLRILGLVDRFLVDLDAPDGPKEILERIEVMLAAEQQEADQAGQKSAPRSRRSSFVEREEKRMQEVQRIQGEFQAVVTRTQEHLSSLQARAESQQGADRVGADSRGAPVNGTAACFGVSPKRKSMASARKPFTAAGWVASTGVTEVIARALLAQVPAFTASGRSEGLYLFELGRASGVEVIEHLFEQGEIVSQLCQQLWSALSSLDEAEVIRGGRFDGVAVQ</sequence>
<accession>A0AB34JPZ4</accession>
<protein>
    <submittedName>
        <fullName evidence="3">Uncharacterized protein</fullName>
    </submittedName>
</protein>
<feature type="region of interest" description="Disordered" evidence="2">
    <location>
        <begin position="132"/>
        <end position="183"/>
    </location>
</feature>
<name>A0AB34JPZ4_PRYPA</name>
<keyword evidence="1" id="KW-0175">Coiled coil</keyword>